<dbReference type="InterPro" id="IPR050090">
    <property type="entry name" value="Tyrosine_recombinase_XerCD"/>
</dbReference>
<keyword evidence="3" id="KW-0233">DNA recombination</keyword>
<accession>A0A382IH13</accession>
<name>A0A382IH13_9ZZZZ</name>
<protein>
    <recommendedName>
        <fullName evidence="7">Tyr recombinase domain-containing protein</fullName>
    </recommendedName>
</protein>
<dbReference type="InterPro" id="IPR013762">
    <property type="entry name" value="Integrase-like_cat_sf"/>
</dbReference>
<dbReference type="GO" id="GO:0015074">
    <property type="term" value="P:DNA integration"/>
    <property type="evidence" value="ECO:0007669"/>
    <property type="project" value="InterPro"/>
</dbReference>
<dbReference type="PANTHER" id="PTHR30349">
    <property type="entry name" value="PHAGE INTEGRASE-RELATED"/>
    <property type="match status" value="1"/>
</dbReference>
<dbReference type="InterPro" id="IPR044068">
    <property type="entry name" value="CB"/>
</dbReference>
<evidence type="ECO:0000259" key="5">
    <source>
        <dbReference type="PROSITE" id="PS51900"/>
    </source>
</evidence>
<evidence type="ECO:0000259" key="4">
    <source>
        <dbReference type="PROSITE" id="PS51898"/>
    </source>
</evidence>
<dbReference type="Gene3D" id="1.10.150.130">
    <property type="match status" value="1"/>
</dbReference>
<dbReference type="PROSITE" id="PS51900">
    <property type="entry name" value="CB"/>
    <property type="match status" value="1"/>
</dbReference>
<evidence type="ECO:0008006" key="7">
    <source>
        <dbReference type="Google" id="ProtNLM"/>
    </source>
</evidence>
<sequence length="419" mass="49424">MHSALPRQIPFSVERFGDGSTASMRGNTPVYGSLRKELVMATLKERRGKWYARVRVWDGIRQREKQIPLRTRSRVEARARLIQVEKLEVDIKDGLEFTFPWLEDEVVRPQLKQLTVEDAFKAFYDSRLIDGLRITTLQRYEDAIKTLYQVLDRKTPLKAIDARIVDLYKKYWWKKHAVSTININLSKIRAFLNWCVKKELLSSVLVIDNLLEAPKEVSYLSDADFQAIMMLDTLDTYFKRVFLFYRETGCRLSEPFHAELDGNWLVIKAETAKTHHSREVELSEPLLVIYQEMRDRWRNEQHKLKPRSIMDNYSKTFQKACRRLRISNRVFHNLRDTYAVRLWAATGDIHWVCKMIGHSSVVMTQKYANFNPRKLMDDFPTLAKPIKKRLVMAKNSFRDTEIRDTLKQIGVFMEDRPAA</sequence>
<dbReference type="InterPro" id="IPR010998">
    <property type="entry name" value="Integrase_recombinase_N"/>
</dbReference>
<dbReference type="InterPro" id="IPR011010">
    <property type="entry name" value="DNA_brk_join_enz"/>
</dbReference>
<gene>
    <name evidence="6" type="ORF">METZ01_LOCUS251037</name>
</gene>
<dbReference type="Pfam" id="PF00589">
    <property type="entry name" value="Phage_integrase"/>
    <property type="match status" value="1"/>
</dbReference>
<proteinExistence type="inferred from homology"/>
<feature type="domain" description="Tyr recombinase" evidence="4">
    <location>
        <begin position="215"/>
        <end position="380"/>
    </location>
</feature>
<evidence type="ECO:0000313" key="6">
    <source>
        <dbReference type="EMBL" id="SVB98183.1"/>
    </source>
</evidence>
<evidence type="ECO:0000256" key="3">
    <source>
        <dbReference type="ARBA" id="ARBA00023172"/>
    </source>
</evidence>
<dbReference type="InterPro" id="IPR002104">
    <property type="entry name" value="Integrase_catalytic"/>
</dbReference>
<dbReference type="GO" id="GO:0003677">
    <property type="term" value="F:DNA binding"/>
    <property type="evidence" value="ECO:0007669"/>
    <property type="project" value="UniProtKB-KW"/>
</dbReference>
<dbReference type="SUPFAM" id="SSF56349">
    <property type="entry name" value="DNA breaking-rejoining enzymes"/>
    <property type="match status" value="1"/>
</dbReference>
<dbReference type="Gene3D" id="1.10.443.10">
    <property type="entry name" value="Intergrase catalytic core"/>
    <property type="match status" value="1"/>
</dbReference>
<dbReference type="AlphaFoldDB" id="A0A382IH13"/>
<reference evidence="6" key="1">
    <citation type="submission" date="2018-05" db="EMBL/GenBank/DDBJ databases">
        <authorList>
            <person name="Lanie J.A."/>
            <person name="Ng W.-L."/>
            <person name="Kazmierczak K.M."/>
            <person name="Andrzejewski T.M."/>
            <person name="Davidsen T.M."/>
            <person name="Wayne K.J."/>
            <person name="Tettelin H."/>
            <person name="Glass J.I."/>
            <person name="Rusch D."/>
            <person name="Podicherti R."/>
            <person name="Tsui H.-C.T."/>
            <person name="Winkler M.E."/>
        </authorList>
    </citation>
    <scope>NUCLEOTIDE SEQUENCE</scope>
</reference>
<evidence type="ECO:0000256" key="1">
    <source>
        <dbReference type="ARBA" id="ARBA00008857"/>
    </source>
</evidence>
<dbReference type="PANTHER" id="PTHR30349:SF64">
    <property type="entry name" value="PROPHAGE INTEGRASE INTD-RELATED"/>
    <property type="match status" value="1"/>
</dbReference>
<dbReference type="GO" id="GO:0006310">
    <property type="term" value="P:DNA recombination"/>
    <property type="evidence" value="ECO:0007669"/>
    <property type="project" value="UniProtKB-KW"/>
</dbReference>
<dbReference type="EMBL" id="UINC01066968">
    <property type="protein sequence ID" value="SVB98183.1"/>
    <property type="molecule type" value="Genomic_DNA"/>
</dbReference>
<organism evidence="6">
    <name type="scientific">marine metagenome</name>
    <dbReference type="NCBI Taxonomy" id="408172"/>
    <lineage>
        <taxon>unclassified sequences</taxon>
        <taxon>metagenomes</taxon>
        <taxon>ecological metagenomes</taxon>
    </lineage>
</organism>
<comment type="similarity">
    <text evidence="1">Belongs to the 'phage' integrase family.</text>
</comment>
<dbReference type="PROSITE" id="PS51898">
    <property type="entry name" value="TYR_RECOMBINASE"/>
    <property type="match status" value="1"/>
</dbReference>
<feature type="domain" description="Core-binding (CB)" evidence="5">
    <location>
        <begin position="114"/>
        <end position="196"/>
    </location>
</feature>
<keyword evidence="2" id="KW-0238">DNA-binding</keyword>
<evidence type="ECO:0000256" key="2">
    <source>
        <dbReference type="ARBA" id="ARBA00023125"/>
    </source>
</evidence>